<dbReference type="Proteomes" id="UP000177507">
    <property type="component" value="Unassembled WGS sequence"/>
</dbReference>
<accession>A0A1F8EU82</accession>
<comment type="caution">
    <text evidence="2">The sequence shown here is derived from an EMBL/GenBank/DDBJ whole genome shotgun (WGS) entry which is preliminary data.</text>
</comment>
<proteinExistence type="predicted"/>
<dbReference type="AlphaFoldDB" id="A0A1F8EU82"/>
<feature type="transmembrane region" description="Helical" evidence="1">
    <location>
        <begin position="35"/>
        <end position="53"/>
    </location>
</feature>
<dbReference type="EMBL" id="MGJI01000021">
    <property type="protein sequence ID" value="OGN04421.1"/>
    <property type="molecule type" value="Genomic_DNA"/>
</dbReference>
<dbReference type="STRING" id="1802668.A2831_00970"/>
<sequence>MFYIFTLASAAVTFSYVLLAKKFATGHHLVIGRRIVHHSCLAIFVLILGLFIVPESAKVITTAIGAGIYLSHIAEEIYFVKTSIWWALFVFINKAD</sequence>
<gene>
    <name evidence="2" type="ORF">A2831_00970</name>
</gene>
<protein>
    <submittedName>
        <fullName evidence="2">Uncharacterized protein</fullName>
    </submittedName>
</protein>
<organism evidence="2 3">
    <name type="scientific">Candidatus Yanofskybacteria bacterium RIFCSPHIGHO2_01_FULL_44_17</name>
    <dbReference type="NCBI Taxonomy" id="1802668"/>
    <lineage>
        <taxon>Bacteria</taxon>
        <taxon>Candidatus Yanofskyibacteriota</taxon>
    </lineage>
</organism>
<reference evidence="2 3" key="1">
    <citation type="journal article" date="2016" name="Nat. Commun.">
        <title>Thousands of microbial genomes shed light on interconnected biogeochemical processes in an aquifer system.</title>
        <authorList>
            <person name="Anantharaman K."/>
            <person name="Brown C.T."/>
            <person name="Hug L.A."/>
            <person name="Sharon I."/>
            <person name="Castelle C.J."/>
            <person name="Probst A.J."/>
            <person name="Thomas B.C."/>
            <person name="Singh A."/>
            <person name="Wilkins M.J."/>
            <person name="Karaoz U."/>
            <person name="Brodie E.L."/>
            <person name="Williams K.H."/>
            <person name="Hubbard S.S."/>
            <person name="Banfield J.F."/>
        </authorList>
    </citation>
    <scope>NUCLEOTIDE SEQUENCE [LARGE SCALE GENOMIC DNA]</scope>
</reference>
<evidence type="ECO:0000313" key="2">
    <source>
        <dbReference type="EMBL" id="OGN04421.1"/>
    </source>
</evidence>
<keyword evidence="1" id="KW-0812">Transmembrane</keyword>
<evidence type="ECO:0000256" key="1">
    <source>
        <dbReference type="SAM" id="Phobius"/>
    </source>
</evidence>
<keyword evidence="1" id="KW-0472">Membrane</keyword>
<keyword evidence="1" id="KW-1133">Transmembrane helix</keyword>
<evidence type="ECO:0000313" key="3">
    <source>
        <dbReference type="Proteomes" id="UP000177507"/>
    </source>
</evidence>
<name>A0A1F8EU82_9BACT</name>